<feature type="compositionally biased region" description="Low complexity" evidence="1">
    <location>
        <begin position="173"/>
        <end position="192"/>
    </location>
</feature>
<keyword evidence="3" id="KW-1185">Reference proteome</keyword>
<evidence type="ECO:0000313" key="2">
    <source>
        <dbReference type="EMBL" id="GMN70833.1"/>
    </source>
</evidence>
<dbReference type="PANTHER" id="PTHR35701">
    <property type="entry name" value="OS11G0148400 PROTEIN"/>
    <property type="match status" value="1"/>
</dbReference>
<feature type="region of interest" description="Disordered" evidence="1">
    <location>
        <begin position="248"/>
        <end position="300"/>
    </location>
</feature>
<feature type="region of interest" description="Disordered" evidence="1">
    <location>
        <begin position="341"/>
        <end position="362"/>
    </location>
</feature>
<dbReference type="PANTHER" id="PTHR35701:SF1">
    <property type="entry name" value="OS11G0148400 PROTEIN"/>
    <property type="match status" value="1"/>
</dbReference>
<feature type="non-terminal residue" evidence="2">
    <location>
        <position position="362"/>
    </location>
</feature>
<feature type="compositionally biased region" description="Basic and acidic residues" evidence="1">
    <location>
        <begin position="130"/>
        <end position="140"/>
    </location>
</feature>
<accession>A0AA88JBI2</accession>
<sequence>MADDDDDGFFGDFKFAPTRPSYATATATVTTATITTSSNTNGGNSFSDDDNDWGDFVTTCSDQIKTGFELSNGTNGESPLANSVADESAAAAPSWVKPRGALPLSLFGEAEEESGPGEPTVGDGAPIVFSKKDGDGDAKKKGSALNGGVGINDLLANLYGHSQQIKVQNGTDVNSNVSGANSNSNSNESGASVDGLRSSLNESNWHENGLDSFFHNANQNSNNWDSNVSNVTRITFDSNGLSSDLVEQSENFDDEEDDDGARGCRISRNKGGNSEKSGNSGGGRFNIEEPGPTIGFSNGAIANGPVDISFQSDDAPQSAGDWNLVFDFNQSSVTQDDFFWDSNTKSQKNDAGIGSNFSSVVE</sequence>
<feature type="compositionally biased region" description="Low complexity" evidence="1">
    <location>
        <begin position="269"/>
        <end position="278"/>
    </location>
</feature>
<evidence type="ECO:0000256" key="1">
    <source>
        <dbReference type="SAM" id="MobiDB-lite"/>
    </source>
</evidence>
<evidence type="ECO:0000313" key="3">
    <source>
        <dbReference type="Proteomes" id="UP001187192"/>
    </source>
</evidence>
<feature type="region of interest" description="Disordered" evidence="1">
    <location>
        <begin position="110"/>
        <end position="145"/>
    </location>
</feature>
<dbReference type="Proteomes" id="UP001187192">
    <property type="component" value="Unassembled WGS sequence"/>
</dbReference>
<reference evidence="2" key="1">
    <citation type="submission" date="2023-07" db="EMBL/GenBank/DDBJ databases">
        <title>draft genome sequence of fig (Ficus carica).</title>
        <authorList>
            <person name="Takahashi T."/>
            <person name="Nishimura K."/>
        </authorList>
    </citation>
    <scope>NUCLEOTIDE SEQUENCE</scope>
</reference>
<proteinExistence type="predicted"/>
<dbReference type="EMBL" id="BTGU01015022">
    <property type="protein sequence ID" value="GMN70833.1"/>
    <property type="molecule type" value="Genomic_DNA"/>
</dbReference>
<comment type="caution">
    <text evidence="2">The sequence shown here is derived from an EMBL/GenBank/DDBJ whole genome shotgun (WGS) entry which is preliminary data.</text>
</comment>
<feature type="compositionally biased region" description="Acidic residues" evidence="1">
    <location>
        <begin position="250"/>
        <end position="259"/>
    </location>
</feature>
<feature type="region of interest" description="Disordered" evidence="1">
    <location>
        <begin position="171"/>
        <end position="200"/>
    </location>
</feature>
<dbReference type="AlphaFoldDB" id="A0AA88JBI2"/>
<name>A0AA88JBI2_FICCA</name>
<organism evidence="2 3">
    <name type="scientific">Ficus carica</name>
    <name type="common">Common fig</name>
    <dbReference type="NCBI Taxonomy" id="3494"/>
    <lineage>
        <taxon>Eukaryota</taxon>
        <taxon>Viridiplantae</taxon>
        <taxon>Streptophyta</taxon>
        <taxon>Embryophyta</taxon>
        <taxon>Tracheophyta</taxon>
        <taxon>Spermatophyta</taxon>
        <taxon>Magnoliopsida</taxon>
        <taxon>eudicotyledons</taxon>
        <taxon>Gunneridae</taxon>
        <taxon>Pentapetalae</taxon>
        <taxon>rosids</taxon>
        <taxon>fabids</taxon>
        <taxon>Rosales</taxon>
        <taxon>Moraceae</taxon>
        <taxon>Ficeae</taxon>
        <taxon>Ficus</taxon>
    </lineage>
</organism>
<gene>
    <name evidence="2" type="ORF">TIFTF001_054540</name>
</gene>
<protein>
    <submittedName>
        <fullName evidence="2">Uncharacterized protein</fullName>
    </submittedName>
</protein>